<feature type="transmembrane region" description="Helical" evidence="1">
    <location>
        <begin position="6"/>
        <end position="28"/>
    </location>
</feature>
<organism evidence="3 4">
    <name type="scientific">Bacteroides uniformis</name>
    <dbReference type="NCBI Taxonomy" id="820"/>
    <lineage>
        <taxon>Bacteria</taxon>
        <taxon>Pseudomonadati</taxon>
        <taxon>Bacteroidota</taxon>
        <taxon>Bacteroidia</taxon>
        <taxon>Bacteroidales</taxon>
        <taxon>Bacteroidaceae</taxon>
        <taxon>Bacteroides</taxon>
    </lineage>
</organism>
<reference evidence="3 4" key="1">
    <citation type="submission" date="2019-06" db="EMBL/GenBank/DDBJ databases">
        <title>Complete genome sequence of Bacteroides uniformis NBRC 113350.</title>
        <authorList>
            <person name="Miura T."/>
            <person name="Furukawa M."/>
            <person name="Shimamura M."/>
            <person name="Ohyama Y."/>
            <person name="Yamazoe A."/>
            <person name="Kawasaki H."/>
        </authorList>
    </citation>
    <scope>NUCLEOTIDE SEQUENCE [LARGE SCALE GENOMIC DNA]</scope>
    <source>
        <strain evidence="3 4">NBRC 113350</strain>
    </source>
</reference>
<dbReference type="InterPro" id="IPR003346">
    <property type="entry name" value="Transposase_20"/>
</dbReference>
<name>A0A4Y1VH99_BACUN</name>
<dbReference type="GO" id="GO:0003677">
    <property type="term" value="F:DNA binding"/>
    <property type="evidence" value="ECO:0007669"/>
    <property type="project" value="InterPro"/>
</dbReference>
<dbReference type="GO" id="GO:0004803">
    <property type="term" value="F:transposase activity"/>
    <property type="evidence" value="ECO:0007669"/>
    <property type="project" value="InterPro"/>
</dbReference>
<evidence type="ECO:0000259" key="2">
    <source>
        <dbReference type="Pfam" id="PF02371"/>
    </source>
</evidence>
<dbReference type="AlphaFoldDB" id="A0A4Y1VH99"/>
<dbReference type="InterPro" id="IPR047650">
    <property type="entry name" value="Transpos_IS110"/>
</dbReference>
<evidence type="ECO:0000313" key="4">
    <source>
        <dbReference type="Proteomes" id="UP000320533"/>
    </source>
</evidence>
<evidence type="ECO:0000256" key="1">
    <source>
        <dbReference type="SAM" id="Phobius"/>
    </source>
</evidence>
<accession>A0A4Y1VH99</accession>
<dbReference type="KEGG" id="bun:Bun01g_23050"/>
<proteinExistence type="predicted"/>
<evidence type="ECO:0000313" key="3">
    <source>
        <dbReference type="EMBL" id="BBK87935.1"/>
    </source>
</evidence>
<keyword evidence="1" id="KW-1133">Transmembrane helix</keyword>
<dbReference type="Proteomes" id="UP000320533">
    <property type="component" value="Chromosome"/>
</dbReference>
<protein>
    <submittedName>
        <fullName evidence="3">IS110 family transposase</fullName>
    </submittedName>
</protein>
<feature type="domain" description="Transposase IS116/IS110/IS902 C-terminal" evidence="2">
    <location>
        <begin position="2"/>
        <end position="85"/>
    </location>
</feature>
<dbReference type="EMBL" id="AP019724">
    <property type="protein sequence ID" value="BBK87935.1"/>
    <property type="molecule type" value="Genomic_DNA"/>
</dbReference>
<keyword evidence="1" id="KW-0472">Membrane</keyword>
<dbReference type="PANTHER" id="PTHR33055:SF3">
    <property type="entry name" value="PUTATIVE TRANSPOSASE FOR IS117-RELATED"/>
    <property type="match status" value="1"/>
</dbReference>
<keyword evidence="1" id="KW-0812">Transmembrane</keyword>
<sequence>MDLLTSIKGIGVTLAAALIVATGGFTYFDNAKQLTRYLGLSPIYQQFGTSVNVKGHINQNGDSNLRSQLYVAAFSSLRCNAECKACFDRLRSNGKPGKVAVVAVANKLIRQAFAVVTQGKPYVDGFKSEKP</sequence>
<gene>
    <name evidence="3" type="ORF">Bun01g_23050</name>
</gene>
<dbReference type="PANTHER" id="PTHR33055">
    <property type="entry name" value="TRANSPOSASE FOR INSERTION SEQUENCE ELEMENT IS1111A"/>
    <property type="match status" value="1"/>
</dbReference>
<dbReference type="GO" id="GO:0006313">
    <property type="term" value="P:DNA transposition"/>
    <property type="evidence" value="ECO:0007669"/>
    <property type="project" value="InterPro"/>
</dbReference>
<dbReference type="Pfam" id="PF02371">
    <property type="entry name" value="Transposase_20"/>
    <property type="match status" value="1"/>
</dbReference>